<accession>A0A4V3G8G2</accession>
<evidence type="ECO:0000313" key="2">
    <source>
        <dbReference type="EMBL" id="TDW22854.1"/>
    </source>
</evidence>
<dbReference type="Proteomes" id="UP000295447">
    <property type="component" value="Unassembled WGS sequence"/>
</dbReference>
<protein>
    <submittedName>
        <fullName evidence="2">Uncharacterized protein</fullName>
    </submittedName>
</protein>
<name>A0A4V3G8G2_9ACTN</name>
<proteinExistence type="predicted"/>
<dbReference type="EMBL" id="SODF01000001">
    <property type="protein sequence ID" value="TDW22854.1"/>
    <property type="molecule type" value="Genomic_DNA"/>
</dbReference>
<sequence length="319" mass="35068">MTPRQDRKDWEALSRNSPEVAAGAMTRYQRLVARIEDPDSTGQVTKRPWETDRKLYATTHQPVWQMCLRDAQNKPSDYPFAGDEIRVRQALRNLLLEHGRLEPERRAGPSEDALSKAFRLEAADDAVSSRIEALGDQRLEPLLRYSTEPETGHYPAAARKLRENFAAAARQVGRDDLLPLRVSPYHVMSAGIVVDAYSNITGMTPGDVSRHLGARLGELETVAPQAPNGPERVDRIVDHATFELWSNAIDHQLELARKEAEQTADPVTADPVTADPVRVALGDLPNPGATQPVETRGGSGGAQDGPVTRAQRPGGLTRT</sequence>
<keyword evidence="3" id="KW-1185">Reference proteome</keyword>
<evidence type="ECO:0000313" key="3">
    <source>
        <dbReference type="Proteomes" id="UP000295447"/>
    </source>
</evidence>
<gene>
    <name evidence="2" type="ORF">EV650_1700</name>
</gene>
<dbReference type="AlphaFoldDB" id="A0A4V3G8G2"/>
<evidence type="ECO:0000256" key="1">
    <source>
        <dbReference type="SAM" id="MobiDB-lite"/>
    </source>
</evidence>
<feature type="region of interest" description="Disordered" evidence="1">
    <location>
        <begin position="259"/>
        <end position="319"/>
    </location>
</feature>
<organism evidence="2 3">
    <name type="scientific">Kribbella kalugense</name>
    <dbReference type="NCBI Taxonomy" id="2512221"/>
    <lineage>
        <taxon>Bacteria</taxon>
        <taxon>Bacillati</taxon>
        <taxon>Actinomycetota</taxon>
        <taxon>Actinomycetes</taxon>
        <taxon>Propionibacteriales</taxon>
        <taxon>Kribbellaceae</taxon>
        <taxon>Kribbella</taxon>
    </lineage>
</organism>
<comment type="caution">
    <text evidence="2">The sequence shown here is derived from an EMBL/GenBank/DDBJ whole genome shotgun (WGS) entry which is preliminary data.</text>
</comment>
<reference evidence="2 3" key="1">
    <citation type="submission" date="2019-03" db="EMBL/GenBank/DDBJ databases">
        <title>Genomic Encyclopedia of Type Strains, Phase III (KMG-III): the genomes of soil and plant-associated and newly described type strains.</title>
        <authorList>
            <person name="Whitman W."/>
        </authorList>
    </citation>
    <scope>NUCLEOTIDE SEQUENCE [LARGE SCALE GENOMIC DNA]</scope>
    <source>
        <strain evidence="2 3">VKM Ac-2570</strain>
    </source>
</reference>